<evidence type="ECO:0000313" key="5">
    <source>
        <dbReference type="EMBL" id="KAF3084953.1"/>
    </source>
</evidence>
<comment type="cofactor">
    <cofactor evidence="1">
        <name>pyridoxal 5'-phosphate</name>
        <dbReference type="ChEBI" id="CHEBI:597326"/>
    </cofactor>
</comment>
<comment type="caution">
    <text evidence="5">The sequence shown here is derived from an EMBL/GenBank/DDBJ whole genome shotgun (WGS) entry which is preliminary data.</text>
</comment>
<dbReference type="FunFam" id="3.40.50.1100:FF:000118">
    <property type="entry name" value="Related to CYS4-cystathionine beta-synthase"/>
    <property type="match status" value="1"/>
</dbReference>
<evidence type="ECO:0000256" key="3">
    <source>
        <dbReference type="ARBA" id="ARBA00022898"/>
    </source>
</evidence>
<name>A0A7C8NIV2_ORBOL</name>
<dbReference type="InterPro" id="IPR036052">
    <property type="entry name" value="TrpB-like_PALP_sf"/>
</dbReference>
<accession>A0A7C8NIV2</accession>
<evidence type="ECO:0000313" key="6">
    <source>
        <dbReference type="Proteomes" id="UP000475325"/>
    </source>
</evidence>
<protein>
    <recommendedName>
        <fullName evidence="4">Tryptophan synthase beta chain-like PALP domain-containing protein</fullName>
    </recommendedName>
</protein>
<dbReference type="Pfam" id="PF00291">
    <property type="entry name" value="PALP"/>
    <property type="match status" value="1"/>
</dbReference>
<comment type="similarity">
    <text evidence="2">Belongs to the cysteine synthase/cystathionine beta-synthase family.</text>
</comment>
<dbReference type="PANTHER" id="PTHR10314">
    <property type="entry name" value="CYSTATHIONINE BETA-SYNTHASE"/>
    <property type="match status" value="1"/>
</dbReference>
<keyword evidence="3" id="KW-0663">Pyridoxal phosphate</keyword>
<dbReference type="InterPro" id="IPR050214">
    <property type="entry name" value="Cys_Synth/Cystath_Beta-Synth"/>
</dbReference>
<dbReference type="GO" id="GO:0006534">
    <property type="term" value="P:cysteine metabolic process"/>
    <property type="evidence" value="ECO:0007669"/>
    <property type="project" value="UniProtKB-ARBA"/>
</dbReference>
<sequence length="233" mass="25270">MVSAAEKGRLKAGDTIIEMTSGNTRIALALISAIKGYKCIITISEKMSEEKIPILKSLGATIKPPNSHILDQYGNRNNPEAHELGTGPEIWAQCEGKVDAVIVGAGTGVVGVDPVGSILAQPEELNEIKREYKIEGIGYDFVPTVLARSIADIWRKTSDADSFNYARKLIKEEGLLCGGSSGAAFAGLVEFLKSRPDFNCEGTRIVSILPDGIRNYLTKFVDDKWMEGNGYFN</sequence>
<evidence type="ECO:0000256" key="2">
    <source>
        <dbReference type="ARBA" id="ARBA00007103"/>
    </source>
</evidence>
<dbReference type="GO" id="GO:0009069">
    <property type="term" value="P:serine family amino acid metabolic process"/>
    <property type="evidence" value="ECO:0007669"/>
    <property type="project" value="UniProtKB-ARBA"/>
</dbReference>
<reference evidence="5 6" key="1">
    <citation type="submission" date="2019-06" db="EMBL/GenBank/DDBJ databases">
        <authorList>
            <person name="Palmer J.M."/>
        </authorList>
    </citation>
    <scope>NUCLEOTIDE SEQUENCE [LARGE SCALE GENOMIC DNA]</scope>
    <source>
        <strain evidence="5 6">TWF102</strain>
    </source>
</reference>
<dbReference type="InterPro" id="IPR001926">
    <property type="entry name" value="TrpB-like_PALP"/>
</dbReference>
<feature type="domain" description="Tryptophan synthase beta chain-like PALP" evidence="4">
    <location>
        <begin position="1"/>
        <end position="62"/>
    </location>
</feature>
<gene>
    <name evidence="5" type="ORF">TWF102_011735</name>
</gene>
<dbReference type="SUPFAM" id="SSF53686">
    <property type="entry name" value="Tryptophan synthase beta subunit-like PLP-dependent enzymes"/>
    <property type="match status" value="1"/>
</dbReference>
<dbReference type="CDD" id="cd01561">
    <property type="entry name" value="CBS_like"/>
    <property type="match status" value="1"/>
</dbReference>
<dbReference type="Gene3D" id="3.40.50.1100">
    <property type="match status" value="3"/>
</dbReference>
<evidence type="ECO:0000259" key="4">
    <source>
        <dbReference type="Pfam" id="PF00291"/>
    </source>
</evidence>
<dbReference type="EMBL" id="WIQW01000094">
    <property type="protein sequence ID" value="KAF3084953.1"/>
    <property type="molecule type" value="Genomic_DNA"/>
</dbReference>
<proteinExistence type="inferred from homology"/>
<dbReference type="Proteomes" id="UP000475325">
    <property type="component" value="Unassembled WGS sequence"/>
</dbReference>
<organism evidence="5 6">
    <name type="scientific">Orbilia oligospora</name>
    <name type="common">Nematode-trapping fungus</name>
    <name type="synonym">Arthrobotrys oligospora</name>
    <dbReference type="NCBI Taxonomy" id="2813651"/>
    <lineage>
        <taxon>Eukaryota</taxon>
        <taxon>Fungi</taxon>
        <taxon>Dikarya</taxon>
        <taxon>Ascomycota</taxon>
        <taxon>Pezizomycotina</taxon>
        <taxon>Orbiliomycetes</taxon>
        <taxon>Orbiliales</taxon>
        <taxon>Orbiliaceae</taxon>
        <taxon>Orbilia</taxon>
    </lineage>
</organism>
<dbReference type="GO" id="GO:0044272">
    <property type="term" value="P:sulfur compound biosynthetic process"/>
    <property type="evidence" value="ECO:0007669"/>
    <property type="project" value="UniProtKB-ARBA"/>
</dbReference>
<evidence type="ECO:0000256" key="1">
    <source>
        <dbReference type="ARBA" id="ARBA00001933"/>
    </source>
</evidence>
<dbReference type="AlphaFoldDB" id="A0A7C8NIV2"/>